<accession>A0A379E0X0</accession>
<evidence type="ECO:0000313" key="2">
    <source>
        <dbReference type="Proteomes" id="UP000254072"/>
    </source>
</evidence>
<name>A0A379E0X0_9BACT</name>
<sequence>MVGEGVEPCNIAAINATRYRCDHQPFAKIKRKVEYSKYKALEIWNCQNI</sequence>
<evidence type="ECO:0000313" key="1">
    <source>
        <dbReference type="EMBL" id="SUB86305.1"/>
    </source>
</evidence>
<organism evidence="1 2">
    <name type="scientific">Prevotella disiens</name>
    <dbReference type="NCBI Taxonomy" id="28130"/>
    <lineage>
        <taxon>Bacteria</taxon>
        <taxon>Pseudomonadati</taxon>
        <taxon>Bacteroidota</taxon>
        <taxon>Bacteroidia</taxon>
        <taxon>Bacteroidales</taxon>
        <taxon>Prevotellaceae</taxon>
        <taxon>Prevotella</taxon>
    </lineage>
</organism>
<reference evidence="1 2" key="1">
    <citation type="submission" date="2018-06" db="EMBL/GenBank/DDBJ databases">
        <authorList>
            <consortium name="Pathogen Informatics"/>
            <person name="Doyle S."/>
        </authorList>
    </citation>
    <scope>NUCLEOTIDE SEQUENCE [LARGE SCALE GENOMIC DNA]</scope>
    <source>
        <strain evidence="1 2">NCTC11157</strain>
    </source>
</reference>
<dbReference type="AlphaFoldDB" id="A0A379E0X0"/>
<gene>
    <name evidence="1" type="ORF">NCTC11157_02056</name>
</gene>
<dbReference type="Proteomes" id="UP000254072">
    <property type="component" value="Unassembled WGS sequence"/>
</dbReference>
<proteinExistence type="predicted"/>
<dbReference type="EMBL" id="UGTL01000001">
    <property type="protein sequence ID" value="SUB86305.1"/>
    <property type="molecule type" value="Genomic_DNA"/>
</dbReference>
<protein>
    <submittedName>
        <fullName evidence="1">Uncharacterized protein</fullName>
    </submittedName>
</protein>